<dbReference type="InterPro" id="IPR045076">
    <property type="entry name" value="MutS"/>
</dbReference>
<dbReference type="InterPro" id="IPR007861">
    <property type="entry name" value="DNA_mismatch_repair_MutS_clamp"/>
</dbReference>
<dbReference type="Gene3D" id="3.40.50.300">
    <property type="entry name" value="P-loop containing nucleotide triphosphate hydrolases"/>
    <property type="match status" value="1"/>
</dbReference>
<feature type="domain" description="DNA mismatch repair proteins mutS family" evidence="6">
    <location>
        <begin position="436"/>
        <end position="452"/>
    </location>
</feature>
<comment type="similarity">
    <text evidence="1">Belongs to the DNA mismatch repair MutS family.</text>
</comment>
<name>A0A9W7GC52_9STRA</name>
<dbReference type="Pfam" id="PF05190">
    <property type="entry name" value="MutS_IV"/>
    <property type="match status" value="1"/>
</dbReference>
<evidence type="ECO:0000256" key="5">
    <source>
        <dbReference type="ARBA" id="ARBA00023204"/>
    </source>
</evidence>
<dbReference type="GO" id="GO:0140664">
    <property type="term" value="F:ATP-dependent DNA damage sensor activity"/>
    <property type="evidence" value="ECO:0007669"/>
    <property type="project" value="InterPro"/>
</dbReference>
<protein>
    <recommendedName>
        <fullName evidence="6">DNA mismatch repair proteins mutS family domain-containing protein</fullName>
    </recommendedName>
</protein>
<dbReference type="AlphaFoldDB" id="A0A9W7GC52"/>
<dbReference type="Pfam" id="PF00488">
    <property type="entry name" value="MutS_V"/>
    <property type="match status" value="1"/>
</dbReference>
<dbReference type="InterPro" id="IPR000432">
    <property type="entry name" value="DNA_mismatch_repair_MutS_C"/>
</dbReference>
<dbReference type="SUPFAM" id="SSF52540">
    <property type="entry name" value="P-loop containing nucleoside triphosphate hydrolases"/>
    <property type="match status" value="1"/>
</dbReference>
<keyword evidence="8" id="KW-1185">Reference proteome</keyword>
<dbReference type="PANTHER" id="PTHR11361">
    <property type="entry name" value="DNA MISMATCH REPAIR PROTEIN MUTS FAMILY MEMBER"/>
    <property type="match status" value="1"/>
</dbReference>
<evidence type="ECO:0000256" key="4">
    <source>
        <dbReference type="ARBA" id="ARBA00023125"/>
    </source>
</evidence>
<dbReference type="GO" id="GO:0030983">
    <property type="term" value="F:mismatched DNA binding"/>
    <property type="evidence" value="ECO:0007669"/>
    <property type="project" value="InterPro"/>
</dbReference>
<dbReference type="SUPFAM" id="SSF48334">
    <property type="entry name" value="DNA repair protein MutS, domain III"/>
    <property type="match status" value="1"/>
</dbReference>
<dbReference type="EMBL" id="BRYA01000111">
    <property type="protein sequence ID" value="GMI39768.1"/>
    <property type="molecule type" value="Genomic_DNA"/>
</dbReference>
<keyword evidence="2" id="KW-0547">Nucleotide-binding</keyword>
<keyword evidence="3" id="KW-0067">ATP-binding</keyword>
<dbReference type="GO" id="GO:0005524">
    <property type="term" value="F:ATP binding"/>
    <property type="evidence" value="ECO:0007669"/>
    <property type="project" value="UniProtKB-KW"/>
</dbReference>
<proteinExistence type="inferred from homology"/>
<evidence type="ECO:0000256" key="3">
    <source>
        <dbReference type="ARBA" id="ARBA00022840"/>
    </source>
</evidence>
<keyword evidence="5" id="KW-0227">DNA damage</keyword>
<accession>A0A9W7GC52</accession>
<dbReference type="PROSITE" id="PS00486">
    <property type="entry name" value="DNA_MISMATCH_REPAIR_2"/>
    <property type="match status" value="1"/>
</dbReference>
<sequence length="593" mass="65312">MNLPPVSVTSINLLPPNQSHQRHDSDSVFSVLNKTVTSGGKSKLKAWVSAPLTDMTKIVSRQDSVSTLYDSSNLSSLRSSLNGLTIDLSSRLNKVSGGKGDLKCLYDTYVYVRALDNFEANLDDLESYKASISESRLKCANLLGLAEAVIDMDRAPREFVVRDGFDEELTEINKSKQEVMDQIETEYRRVCELWSSRTGGSLKDVRLENPNEDGWEFRIPDTNSEKKLRNIDGIRVCSILKNGVHFETKASARMSREYKGLQESYKIQQKEVVKNALDVLTTFLEVLRKTFDVVSEVDALQSMAYVASTNPVGYVKPTITDEDDGVINIVAGRHPCVEHTAECYIPNDYDLGKSTRFNIITGPNMGGKSTYIRGLGSIVAMAQIGSFVPAESATINICDAILCRVGAGDLQNEGVSTFMAEMLEAKEILTTATSRSLIIIDELGRGTSTMDGYGLAWAISEYICNSVKAPTVFATHFHEVTRLAKTVDCATNLHVGAIKDGDKLVFLYKVEKGACLESFGVRVAEMADVPGKVIAEAKRKATELENFDFRKKKERTIKRKLMEEKILAGAKEMKGVKGGELLEKVKAIIGGAQ</sequence>
<dbReference type="InterPro" id="IPR011184">
    <property type="entry name" value="DNA_mismatch_repair_Msh2"/>
</dbReference>
<gene>
    <name evidence="7" type="ORF">TrCOL_g3924</name>
</gene>
<dbReference type="PANTHER" id="PTHR11361:SF35">
    <property type="entry name" value="DNA MISMATCH REPAIR PROTEIN MSH2"/>
    <property type="match status" value="1"/>
</dbReference>
<dbReference type="GO" id="GO:0006312">
    <property type="term" value="P:mitotic recombination"/>
    <property type="evidence" value="ECO:0007669"/>
    <property type="project" value="TreeGrafter"/>
</dbReference>
<keyword evidence="4" id="KW-0238">DNA-binding</keyword>
<dbReference type="PIRSF" id="PIRSF005813">
    <property type="entry name" value="MSH2"/>
    <property type="match status" value="1"/>
</dbReference>
<evidence type="ECO:0000256" key="2">
    <source>
        <dbReference type="ARBA" id="ARBA00022741"/>
    </source>
</evidence>
<dbReference type="SMART" id="SM00534">
    <property type="entry name" value="MUTSac"/>
    <property type="match status" value="1"/>
</dbReference>
<evidence type="ECO:0000313" key="7">
    <source>
        <dbReference type="EMBL" id="GMI39768.1"/>
    </source>
</evidence>
<evidence type="ECO:0000259" key="6">
    <source>
        <dbReference type="PROSITE" id="PS00486"/>
    </source>
</evidence>
<dbReference type="GO" id="GO:0006298">
    <property type="term" value="P:mismatch repair"/>
    <property type="evidence" value="ECO:0007669"/>
    <property type="project" value="InterPro"/>
</dbReference>
<dbReference type="Gene3D" id="1.10.1420.10">
    <property type="match status" value="2"/>
</dbReference>
<comment type="caution">
    <text evidence="7">The sequence shown here is derived from an EMBL/GenBank/DDBJ whole genome shotgun (WGS) entry which is preliminary data.</text>
</comment>
<evidence type="ECO:0000256" key="1">
    <source>
        <dbReference type="ARBA" id="ARBA00006271"/>
    </source>
</evidence>
<dbReference type="InterPro" id="IPR007696">
    <property type="entry name" value="DNA_mismatch_repair_MutS_core"/>
</dbReference>
<dbReference type="Pfam" id="PF05192">
    <property type="entry name" value="MutS_III"/>
    <property type="match status" value="1"/>
</dbReference>
<dbReference type="Proteomes" id="UP001165065">
    <property type="component" value="Unassembled WGS sequence"/>
</dbReference>
<dbReference type="InterPro" id="IPR027417">
    <property type="entry name" value="P-loop_NTPase"/>
</dbReference>
<dbReference type="InterPro" id="IPR036187">
    <property type="entry name" value="DNA_mismatch_repair_MutS_sf"/>
</dbReference>
<dbReference type="SMART" id="SM00533">
    <property type="entry name" value="MUTSd"/>
    <property type="match status" value="1"/>
</dbReference>
<dbReference type="GO" id="GO:0032301">
    <property type="term" value="C:MutSalpha complex"/>
    <property type="evidence" value="ECO:0007669"/>
    <property type="project" value="TreeGrafter"/>
</dbReference>
<reference evidence="8" key="1">
    <citation type="journal article" date="2023" name="Commun. Biol.">
        <title>Genome analysis of Parmales, the sister group of diatoms, reveals the evolutionary specialization of diatoms from phago-mixotrophs to photoautotrophs.</title>
        <authorList>
            <person name="Ban H."/>
            <person name="Sato S."/>
            <person name="Yoshikawa S."/>
            <person name="Yamada K."/>
            <person name="Nakamura Y."/>
            <person name="Ichinomiya M."/>
            <person name="Sato N."/>
            <person name="Blanc-Mathieu R."/>
            <person name="Endo H."/>
            <person name="Kuwata A."/>
            <person name="Ogata H."/>
        </authorList>
    </citation>
    <scope>NUCLEOTIDE SEQUENCE [LARGE SCALE GENOMIC DNA]</scope>
</reference>
<organism evidence="7 8">
    <name type="scientific">Triparma columacea</name>
    <dbReference type="NCBI Taxonomy" id="722753"/>
    <lineage>
        <taxon>Eukaryota</taxon>
        <taxon>Sar</taxon>
        <taxon>Stramenopiles</taxon>
        <taxon>Ochrophyta</taxon>
        <taxon>Bolidophyceae</taxon>
        <taxon>Parmales</taxon>
        <taxon>Triparmaceae</taxon>
        <taxon>Triparma</taxon>
    </lineage>
</organism>
<dbReference type="OrthoDB" id="295033at2759"/>
<evidence type="ECO:0000313" key="8">
    <source>
        <dbReference type="Proteomes" id="UP001165065"/>
    </source>
</evidence>
<keyword evidence="5" id="KW-0234">DNA repair</keyword>